<comment type="caution">
    <text evidence="2">The sequence shown here is derived from an EMBL/GenBank/DDBJ whole genome shotgun (WGS) entry which is preliminary data.</text>
</comment>
<dbReference type="EMBL" id="JACHEF010000002">
    <property type="protein sequence ID" value="MBB6409371.1"/>
    <property type="molecule type" value="Genomic_DNA"/>
</dbReference>
<evidence type="ECO:0000313" key="3">
    <source>
        <dbReference type="Proteomes" id="UP000556329"/>
    </source>
</evidence>
<gene>
    <name evidence="2" type="ORF">HNQ71_002036</name>
</gene>
<name>A0A841P767_9HYPH</name>
<keyword evidence="3" id="KW-1185">Reference proteome</keyword>
<reference evidence="2 3" key="1">
    <citation type="submission" date="2020-08" db="EMBL/GenBank/DDBJ databases">
        <title>Genomic Encyclopedia of Type Strains, Phase IV (KMG-IV): sequencing the most valuable type-strain genomes for metagenomic binning, comparative biology and taxonomic classification.</title>
        <authorList>
            <person name="Goeker M."/>
        </authorList>
    </citation>
    <scope>NUCLEOTIDE SEQUENCE [LARGE SCALE GENOMIC DNA]</scope>
    <source>
        <strain evidence="2 3">DSM 100039</strain>
    </source>
</reference>
<dbReference type="AlphaFoldDB" id="A0A841P767"/>
<evidence type="ECO:0000256" key="1">
    <source>
        <dbReference type="SAM" id="MobiDB-lite"/>
    </source>
</evidence>
<sequence length="189" mass="20578">MSAPIQSTGPCPLSRRSDLSTIARPISVIGQEQATLCFPVQLVLAGQFNRDVAHHGREIQQLLAAGVAPDQGRVGEKLRRRDIVTNDGDLTMPAPERGRQVGSDGLQGNVRILLKDRSEGFGTEFGLDGGDVAAEYPAKRRPFDRTDASVQSAPKTGSLPFATNPRRRSRYCTIQMLTLRILRASLLES</sequence>
<feature type="region of interest" description="Disordered" evidence="1">
    <location>
        <begin position="143"/>
        <end position="164"/>
    </location>
</feature>
<accession>A0A841P767</accession>
<organism evidence="2 3">
    <name type="scientific">Mesorhizobium sangaii</name>
    <dbReference type="NCBI Taxonomy" id="505389"/>
    <lineage>
        <taxon>Bacteria</taxon>
        <taxon>Pseudomonadati</taxon>
        <taxon>Pseudomonadota</taxon>
        <taxon>Alphaproteobacteria</taxon>
        <taxon>Hyphomicrobiales</taxon>
        <taxon>Phyllobacteriaceae</taxon>
        <taxon>Mesorhizobium</taxon>
    </lineage>
</organism>
<dbReference type="Proteomes" id="UP000556329">
    <property type="component" value="Unassembled WGS sequence"/>
</dbReference>
<evidence type="ECO:0000313" key="2">
    <source>
        <dbReference type="EMBL" id="MBB6409371.1"/>
    </source>
</evidence>
<protein>
    <submittedName>
        <fullName evidence="2">Uncharacterized protein</fullName>
    </submittedName>
</protein>
<proteinExistence type="predicted"/>